<accession>A0A413VPF7</accession>
<evidence type="ECO:0000256" key="4">
    <source>
        <dbReference type="ARBA" id="ARBA00023004"/>
    </source>
</evidence>
<comment type="caution">
    <text evidence="7">The sequence shown here is derived from an EMBL/GenBank/DDBJ whole genome shotgun (WGS) entry which is preliminary data.</text>
</comment>
<evidence type="ECO:0000256" key="6">
    <source>
        <dbReference type="SAM" id="SignalP"/>
    </source>
</evidence>
<evidence type="ECO:0000256" key="3">
    <source>
        <dbReference type="ARBA" id="ARBA00023002"/>
    </source>
</evidence>
<dbReference type="InterPro" id="IPR036188">
    <property type="entry name" value="FAD/NAD-bd_sf"/>
</dbReference>
<feature type="chain" id="PRO_5019154903" evidence="6">
    <location>
        <begin position="20"/>
        <end position="625"/>
    </location>
</feature>
<dbReference type="PANTHER" id="PTHR43498:SF1">
    <property type="entry name" value="COB--COM HETERODISULFIDE REDUCTASE IRON-SULFUR SUBUNIT A"/>
    <property type="match status" value="1"/>
</dbReference>
<keyword evidence="1" id="KW-0004">4Fe-4S</keyword>
<gene>
    <name evidence="7" type="ORF">DW888_09885</name>
</gene>
<dbReference type="SUPFAM" id="SSF51905">
    <property type="entry name" value="FAD/NAD(P)-binding domain"/>
    <property type="match status" value="1"/>
</dbReference>
<dbReference type="Gene3D" id="3.50.50.60">
    <property type="entry name" value="FAD/NAD(P)-binding domain"/>
    <property type="match status" value="1"/>
</dbReference>
<feature type="signal peptide" evidence="6">
    <location>
        <begin position="1"/>
        <end position="19"/>
    </location>
</feature>
<keyword evidence="6" id="KW-0732">Signal</keyword>
<evidence type="ECO:0000256" key="1">
    <source>
        <dbReference type="ARBA" id="ARBA00022485"/>
    </source>
</evidence>
<evidence type="ECO:0000256" key="2">
    <source>
        <dbReference type="ARBA" id="ARBA00022723"/>
    </source>
</evidence>
<keyword evidence="2" id="KW-0479">Metal-binding</keyword>
<dbReference type="AlphaFoldDB" id="A0A413VPF7"/>
<proteinExistence type="predicted"/>
<keyword evidence="5" id="KW-0411">Iron-sulfur</keyword>
<dbReference type="GO" id="GO:0016491">
    <property type="term" value="F:oxidoreductase activity"/>
    <property type="evidence" value="ECO:0007669"/>
    <property type="project" value="UniProtKB-KW"/>
</dbReference>
<protein>
    <submittedName>
        <fullName evidence="7">FAD-dependent oxidoreductase</fullName>
    </submittedName>
</protein>
<dbReference type="Pfam" id="PF12831">
    <property type="entry name" value="FAD_oxidored"/>
    <property type="match status" value="1"/>
</dbReference>
<dbReference type="Proteomes" id="UP000284379">
    <property type="component" value="Unassembled WGS sequence"/>
</dbReference>
<evidence type="ECO:0000313" key="8">
    <source>
        <dbReference type="Proteomes" id="UP000284379"/>
    </source>
</evidence>
<dbReference type="GO" id="GO:0046872">
    <property type="term" value="F:metal ion binding"/>
    <property type="evidence" value="ECO:0007669"/>
    <property type="project" value="UniProtKB-KW"/>
</dbReference>
<keyword evidence="4" id="KW-0408">Iron</keyword>
<dbReference type="InterPro" id="IPR039650">
    <property type="entry name" value="HdrA-like"/>
</dbReference>
<dbReference type="RefSeq" id="WP_122201425.1">
    <property type="nucleotide sequence ID" value="NZ_CABJFV010000006.1"/>
</dbReference>
<dbReference type="GO" id="GO:0051539">
    <property type="term" value="F:4 iron, 4 sulfur cluster binding"/>
    <property type="evidence" value="ECO:0007669"/>
    <property type="project" value="UniProtKB-KW"/>
</dbReference>
<dbReference type="EMBL" id="QSGO01000006">
    <property type="protein sequence ID" value="RHB35422.1"/>
    <property type="molecule type" value="Genomic_DNA"/>
</dbReference>
<evidence type="ECO:0000256" key="5">
    <source>
        <dbReference type="ARBA" id="ARBA00023014"/>
    </source>
</evidence>
<reference evidence="7 8" key="1">
    <citation type="submission" date="2018-08" db="EMBL/GenBank/DDBJ databases">
        <title>A genome reference for cultivated species of the human gut microbiota.</title>
        <authorList>
            <person name="Zou Y."/>
            <person name="Xue W."/>
            <person name="Luo G."/>
        </authorList>
    </citation>
    <scope>NUCLEOTIDE SEQUENCE [LARGE SCALE GENOMIC DNA]</scope>
    <source>
        <strain evidence="7 8">AM40-30BH</strain>
    </source>
</reference>
<dbReference type="PANTHER" id="PTHR43498">
    <property type="entry name" value="FERREDOXIN:COB-COM HETERODISULFIDE REDUCTASE SUBUNIT A"/>
    <property type="match status" value="1"/>
</dbReference>
<keyword evidence="3" id="KW-0560">Oxidoreductase</keyword>
<sequence length="625" mass="70306">MKRNCLLILLLFLSSNLPAQNSFDLVIVGGNPGGIMAAIAAARQGKTSVILERTNHIGGLPANGLGATDIATREATTGLFSEFTSRIKQHYIHHYGADSPQVKACSNGFHFEPSVAARIFEEMLNEQKEKITVRLMRQFDAENENICIRNDRIESICILNRESGQKETYQGKIFIDATYEGDLGAAAGVPFRVGRESREEFNEPGAGRTYEYWKSLPADGSTGQADNAVQAYNYRLCLTNDPKNMAPFARPDNYNRDEYVSLIEDVWTGRNTQRAMLKVTNEMLEENRRHIAKGNRTKLPGDSWGIWKLSSLVNLPNQKTDANNQHAAFLSTDLPEENWPWPTSSWEWRDKFAKRLKEYTLGLFWFAQHDKELPSHFRKEMLKWGLAKDEYPDNESFPRQVYVREGRRFEGVYFFTAADALPVSPGKRPPLHSSSVTASHYALDSHAARKRETGRVHLDGFISYPTAVYTVPLGVILPKDVDNLLLPVPVSGSHIGFSTLRMEPCWMALGQAAGITAALAIDKGVKVRNVDIPSLQDILIKQKATLIYFRDVKPTDDAFPLVQYLGLRGYLPDWNASLQQPIDESTLRNWSNLCGTQLKATPGQTTRLKVLTDIYKLQSERTGLF</sequence>
<name>A0A413VPF7_9BACE</name>
<organism evidence="7 8">
    <name type="scientific">Bacteroides nordii</name>
    <dbReference type="NCBI Taxonomy" id="291645"/>
    <lineage>
        <taxon>Bacteria</taxon>
        <taxon>Pseudomonadati</taxon>
        <taxon>Bacteroidota</taxon>
        <taxon>Bacteroidia</taxon>
        <taxon>Bacteroidales</taxon>
        <taxon>Bacteroidaceae</taxon>
        <taxon>Bacteroides</taxon>
    </lineage>
</organism>
<evidence type="ECO:0000313" key="7">
    <source>
        <dbReference type="EMBL" id="RHB35422.1"/>
    </source>
</evidence>